<evidence type="ECO:0000313" key="2">
    <source>
        <dbReference type="WBParaSite" id="L893_g14985.t1"/>
    </source>
</evidence>
<dbReference type="WBParaSite" id="L893_g14985.t1">
    <property type="protein sequence ID" value="L893_g14985.t1"/>
    <property type="gene ID" value="L893_g14985"/>
</dbReference>
<organism evidence="1 2">
    <name type="scientific">Steinernema glaseri</name>
    <dbReference type="NCBI Taxonomy" id="37863"/>
    <lineage>
        <taxon>Eukaryota</taxon>
        <taxon>Metazoa</taxon>
        <taxon>Ecdysozoa</taxon>
        <taxon>Nematoda</taxon>
        <taxon>Chromadorea</taxon>
        <taxon>Rhabditida</taxon>
        <taxon>Tylenchina</taxon>
        <taxon>Panagrolaimomorpha</taxon>
        <taxon>Strongyloidoidea</taxon>
        <taxon>Steinernematidae</taxon>
        <taxon>Steinernema</taxon>
    </lineage>
</organism>
<protein>
    <submittedName>
        <fullName evidence="2">Secreted protein</fullName>
    </submittedName>
</protein>
<sequence>MCSPLVCSSETAAERDNSRRAANHHTLLASFHRKNAVCRFAPKSSVAEDSNPSADDYSERAMMEDRQEAQTKGEWYCVFLQGTTKTVSIFCRINKEKRRLAYGDDSAIHEPFKDCLPSGFLRAHNNSQ</sequence>
<proteinExistence type="predicted"/>
<accession>A0A1I7YCI0</accession>
<reference evidence="2" key="1">
    <citation type="submission" date="2016-11" db="UniProtKB">
        <authorList>
            <consortium name="WormBaseParasite"/>
        </authorList>
    </citation>
    <scope>IDENTIFICATION</scope>
</reference>
<evidence type="ECO:0000313" key="1">
    <source>
        <dbReference type="Proteomes" id="UP000095287"/>
    </source>
</evidence>
<dbReference type="AlphaFoldDB" id="A0A1I7YCI0"/>
<dbReference type="Proteomes" id="UP000095287">
    <property type="component" value="Unplaced"/>
</dbReference>
<keyword evidence="1" id="KW-1185">Reference proteome</keyword>
<name>A0A1I7YCI0_9BILA</name>